<comment type="function">
    <text evidence="1">Ubiquitin-like modifier involved in autophagosomes formation. May mediate the delivery of the autophagosomes to the vacuole via the microtubule cytoskeleton.</text>
</comment>
<keyword evidence="10" id="KW-0472">Membrane</keyword>
<dbReference type="InterPro" id="IPR004241">
    <property type="entry name" value="Atg8-like"/>
</dbReference>
<comment type="similarity">
    <text evidence="4 16">Belongs to the ATG8 family.</text>
</comment>
<dbReference type="FunFam" id="3.10.20.90:FF:000010">
    <property type="entry name" value="Autophagy-related protein"/>
    <property type="match status" value="1"/>
</dbReference>
<dbReference type="SUPFAM" id="SSF54236">
    <property type="entry name" value="Ubiquitin-like"/>
    <property type="match status" value="1"/>
</dbReference>
<dbReference type="Gene3D" id="3.10.20.90">
    <property type="entry name" value="Phosphatidylinositol 3-kinase Catalytic Subunit, Chain A, domain 1"/>
    <property type="match status" value="1"/>
</dbReference>
<dbReference type="GO" id="GO:0005874">
    <property type="term" value="C:microtubule"/>
    <property type="evidence" value="ECO:0007669"/>
    <property type="project" value="UniProtKB-KW"/>
</dbReference>
<dbReference type="GO" id="GO:0000421">
    <property type="term" value="C:autophagosome membrane"/>
    <property type="evidence" value="ECO:0007669"/>
    <property type="project" value="UniProtKB-SubCell"/>
</dbReference>
<evidence type="ECO:0000256" key="8">
    <source>
        <dbReference type="ARBA" id="ARBA00022927"/>
    </source>
</evidence>
<evidence type="ECO:0000256" key="11">
    <source>
        <dbReference type="ARBA" id="ARBA00023212"/>
    </source>
</evidence>
<dbReference type="InterPro" id="IPR029071">
    <property type="entry name" value="Ubiquitin-like_domsf"/>
</dbReference>
<keyword evidence="18" id="KW-1185">Reference proteome</keyword>
<evidence type="ECO:0000256" key="13">
    <source>
        <dbReference type="ARBA" id="ARBA00023329"/>
    </source>
</evidence>
<proteinExistence type="inferred from homology"/>
<comment type="caution">
    <text evidence="17">The sequence shown here is derived from an EMBL/GenBank/DDBJ whole genome shotgun (WGS) entry which is preliminary data.</text>
</comment>
<keyword evidence="11" id="KW-0963">Cytoplasm</keyword>
<evidence type="ECO:0000256" key="6">
    <source>
        <dbReference type="ARBA" id="ARBA00022701"/>
    </source>
</evidence>
<evidence type="ECO:0000256" key="12">
    <source>
        <dbReference type="ARBA" id="ARBA00023288"/>
    </source>
</evidence>
<evidence type="ECO:0000256" key="4">
    <source>
        <dbReference type="ARBA" id="ARBA00007293"/>
    </source>
</evidence>
<accession>A0A8J4VUZ7</accession>
<dbReference type="GO" id="GO:0006914">
    <property type="term" value="P:autophagy"/>
    <property type="evidence" value="ECO:0007669"/>
    <property type="project" value="UniProtKB-KW"/>
</dbReference>
<dbReference type="OrthoDB" id="1911637at2759"/>
<dbReference type="AlphaFoldDB" id="A0A8J4VUZ7"/>
<dbReference type="PANTHER" id="PTHR10969">
    <property type="entry name" value="MICROTUBULE-ASSOCIATED PROTEINS 1A/1B LIGHT CHAIN 3-RELATED"/>
    <property type="match status" value="1"/>
</dbReference>
<evidence type="ECO:0000256" key="3">
    <source>
        <dbReference type="ARBA" id="ARBA00004512"/>
    </source>
</evidence>
<reference evidence="17" key="1">
    <citation type="submission" date="2020-03" db="EMBL/GenBank/DDBJ databases">
        <title>Castanea mollissima Vanexum genome sequencing.</title>
        <authorList>
            <person name="Staton M."/>
        </authorList>
    </citation>
    <scope>NUCLEOTIDE SEQUENCE</scope>
    <source>
        <tissue evidence="17">Leaf</tissue>
    </source>
</reference>
<gene>
    <name evidence="17" type="ORF">CMV_004969</name>
</gene>
<evidence type="ECO:0000256" key="15">
    <source>
        <dbReference type="PIRSR" id="PIRSR604241-50"/>
    </source>
</evidence>
<evidence type="ECO:0000256" key="14">
    <source>
        <dbReference type="ARBA" id="ARBA00037813"/>
    </source>
</evidence>
<dbReference type="GO" id="GO:0015031">
    <property type="term" value="P:protein transport"/>
    <property type="evidence" value="ECO:0007669"/>
    <property type="project" value="UniProtKB-KW"/>
</dbReference>
<dbReference type="CDD" id="cd16128">
    <property type="entry name" value="Ubl_ATG8"/>
    <property type="match status" value="1"/>
</dbReference>
<dbReference type="GO" id="GO:0031410">
    <property type="term" value="C:cytoplasmic vesicle"/>
    <property type="evidence" value="ECO:0007669"/>
    <property type="project" value="UniProtKB-KW"/>
</dbReference>
<evidence type="ECO:0000313" key="17">
    <source>
        <dbReference type="EMBL" id="KAF3971442.1"/>
    </source>
</evidence>
<sequence length="399" mass="45358">MIRKRETSFFFGSSSRVAGDMAKSYFKQEHDLEKRRAEAARIREKYPDRIPVIVERAERSDIPSIDKKKYLVPADLTVGQFVYVIRKRIKLSAEKAIFIFVDNVLPPTGAIMSAIYEEKKDEDGFLYVTYSGENTFGLQIPLLASLRLSLPITTHTLFFSISFLRQLQKNAKASAYKNKVIDNWEDIEILCGRDRATGIGVEHMNEAVEVTAEEGENELYLQVWSSMIQSQSLLWDAQTSKTLLALEDQRPLNFNNQKILASVGLDAERTKVLETRITSRSRPCPFDKCISQQESVKYDGRNNCHDKQKESKVPFKKQENGEASGYENLILSPFHTDLQLARSIQGLKRNVRSLLGAAQHDTAKETVDAIENEGVDNSVSIVMDYAQPHRKPPIHNEKP</sequence>
<keyword evidence="8" id="KW-0653">Protein transport</keyword>
<keyword evidence="6" id="KW-0493">Microtubule</keyword>
<evidence type="ECO:0000256" key="7">
    <source>
        <dbReference type="ARBA" id="ARBA00022786"/>
    </source>
</evidence>
<evidence type="ECO:0000256" key="16">
    <source>
        <dbReference type="RuleBase" id="RU004384"/>
    </source>
</evidence>
<keyword evidence="11" id="KW-0206">Cytoskeleton</keyword>
<protein>
    <recommendedName>
        <fullName evidence="16">Autophagy-related protein</fullName>
    </recommendedName>
</protein>
<keyword evidence="5" id="KW-0926">Vacuole</keyword>
<evidence type="ECO:0000256" key="9">
    <source>
        <dbReference type="ARBA" id="ARBA00023006"/>
    </source>
</evidence>
<comment type="subcellular location">
    <subcellularLocation>
        <location evidence="2">Cytoplasm</location>
        <location evidence="2">Cytoskeleton</location>
    </subcellularLocation>
    <subcellularLocation>
        <location evidence="3">Cytoplasmic vesicle</location>
        <location evidence="3">Autophagosome membrane</location>
        <topology evidence="3">Lipid-anchor</topology>
    </subcellularLocation>
    <subcellularLocation>
        <location evidence="14">Vacuole membrane</location>
    </subcellularLocation>
</comment>
<keyword evidence="13" id="KW-0968">Cytoplasmic vesicle</keyword>
<name>A0A8J4VUZ7_9ROSI</name>
<evidence type="ECO:0000256" key="2">
    <source>
        <dbReference type="ARBA" id="ARBA00004245"/>
    </source>
</evidence>
<keyword evidence="12 15" id="KW-0449">Lipoprotein</keyword>
<dbReference type="Pfam" id="PF02991">
    <property type="entry name" value="ATG8"/>
    <property type="match status" value="1"/>
</dbReference>
<dbReference type="Proteomes" id="UP000737018">
    <property type="component" value="Unassembled WGS sequence"/>
</dbReference>
<keyword evidence="8" id="KW-0813">Transport</keyword>
<keyword evidence="7" id="KW-0833">Ubl conjugation pathway</keyword>
<keyword evidence="9 16" id="KW-0072">Autophagy</keyword>
<organism evidence="17 18">
    <name type="scientific">Castanea mollissima</name>
    <name type="common">Chinese chestnut</name>
    <dbReference type="NCBI Taxonomy" id="60419"/>
    <lineage>
        <taxon>Eukaryota</taxon>
        <taxon>Viridiplantae</taxon>
        <taxon>Streptophyta</taxon>
        <taxon>Embryophyta</taxon>
        <taxon>Tracheophyta</taxon>
        <taxon>Spermatophyta</taxon>
        <taxon>Magnoliopsida</taxon>
        <taxon>eudicotyledons</taxon>
        <taxon>Gunneridae</taxon>
        <taxon>Pentapetalae</taxon>
        <taxon>rosids</taxon>
        <taxon>fabids</taxon>
        <taxon>Fagales</taxon>
        <taxon>Fagaceae</taxon>
        <taxon>Castanea</taxon>
    </lineage>
</organism>
<evidence type="ECO:0000313" key="18">
    <source>
        <dbReference type="Proteomes" id="UP000737018"/>
    </source>
</evidence>
<feature type="lipid moiety-binding region" description="Phosphatidylserine amidated glycine; alternate" evidence="15">
    <location>
        <position position="137"/>
    </location>
</feature>
<evidence type="ECO:0000256" key="5">
    <source>
        <dbReference type="ARBA" id="ARBA00022554"/>
    </source>
</evidence>
<dbReference type="EMBL" id="JRKL02000430">
    <property type="protein sequence ID" value="KAF3971442.1"/>
    <property type="molecule type" value="Genomic_DNA"/>
</dbReference>
<evidence type="ECO:0000256" key="1">
    <source>
        <dbReference type="ARBA" id="ARBA00003307"/>
    </source>
</evidence>
<evidence type="ECO:0000256" key="10">
    <source>
        <dbReference type="ARBA" id="ARBA00023136"/>
    </source>
</evidence>